<dbReference type="Pfam" id="PF09346">
    <property type="entry name" value="SMI1_KNR4"/>
    <property type="match status" value="1"/>
</dbReference>
<organism evidence="2 3">
    <name type="scientific">Catellatospora bangladeshensis</name>
    <dbReference type="NCBI Taxonomy" id="310355"/>
    <lineage>
        <taxon>Bacteria</taxon>
        <taxon>Bacillati</taxon>
        <taxon>Actinomycetota</taxon>
        <taxon>Actinomycetes</taxon>
        <taxon>Micromonosporales</taxon>
        <taxon>Micromonosporaceae</taxon>
        <taxon>Catellatospora</taxon>
    </lineage>
</organism>
<evidence type="ECO:0000313" key="3">
    <source>
        <dbReference type="Proteomes" id="UP000601223"/>
    </source>
</evidence>
<keyword evidence="3" id="KW-1185">Reference proteome</keyword>
<gene>
    <name evidence="2" type="ORF">Cba03nite_74050</name>
</gene>
<dbReference type="EMBL" id="BONF01000058">
    <property type="protein sequence ID" value="GIF86056.1"/>
    <property type="molecule type" value="Genomic_DNA"/>
</dbReference>
<reference evidence="2 3" key="1">
    <citation type="submission" date="2021-01" db="EMBL/GenBank/DDBJ databases">
        <title>Whole genome shotgun sequence of Catellatospora bangladeshensis NBRC 107357.</title>
        <authorList>
            <person name="Komaki H."/>
            <person name="Tamura T."/>
        </authorList>
    </citation>
    <scope>NUCLEOTIDE SEQUENCE [LARGE SCALE GENOMIC DNA]</scope>
    <source>
        <strain evidence="2 3">NBRC 107357</strain>
    </source>
</reference>
<feature type="domain" description="Knr4/Smi1-like" evidence="1">
    <location>
        <begin position="39"/>
        <end position="159"/>
    </location>
</feature>
<dbReference type="Proteomes" id="UP000601223">
    <property type="component" value="Unassembled WGS sequence"/>
</dbReference>
<name>A0A8J3JS65_9ACTN</name>
<evidence type="ECO:0000259" key="1">
    <source>
        <dbReference type="Pfam" id="PF09346"/>
    </source>
</evidence>
<evidence type="ECO:0000313" key="2">
    <source>
        <dbReference type="EMBL" id="GIF86056.1"/>
    </source>
</evidence>
<dbReference type="InterPro" id="IPR037883">
    <property type="entry name" value="Knr4/Smi1-like_sf"/>
</dbReference>
<comment type="caution">
    <text evidence="2">The sequence shown here is derived from an EMBL/GenBank/DDBJ whole genome shotgun (WGS) entry which is preliminary data.</text>
</comment>
<dbReference type="AlphaFoldDB" id="A0A8J3JS65"/>
<dbReference type="SUPFAM" id="SSF160631">
    <property type="entry name" value="SMI1/KNR4-like"/>
    <property type="match status" value="1"/>
</dbReference>
<protein>
    <recommendedName>
        <fullName evidence="1">Knr4/Smi1-like domain-containing protein</fullName>
    </recommendedName>
</protein>
<accession>A0A8J3JS65</accession>
<sequence>MEKRNDHGVTDDEIIEALRSRVAAGRPTASTYSPELRVASPADLDDVEAGLGFKLPTLLGRIYLEVANGGVGPFLGILGLPPDGYVGDGGDLVADYHAGQDSAGWPDGEPPVPPKVLMLCDYGCAMWALLDCRYPEGRMWWWDQGSRYKLDVTLAQWLSAWLTDGTNILETADPLPDESWERS</sequence>
<dbReference type="InterPro" id="IPR018958">
    <property type="entry name" value="Knr4/Smi1-like_dom"/>
</dbReference>
<proteinExistence type="predicted"/>